<dbReference type="Proteomes" id="UP000431744">
    <property type="component" value="Unassembled WGS sequence"/>
</dbReference>
<dbReference type="AlphaFoldDB" id="A0A6H9WPC4"/>
<evidence type="ECO:0000259" key="4">
    <source>
        <dbReference type="Pfam" id="PF00350"/>
    </source>
</evidence>
<feature type="coiled-coil region" evidence="1">
    <location>
        <begin position="303"/>
        <end position="330"/>
    </location>
</feature>
<comment type="caution">
    <text evidence="5">The sequence shown here is derived from an EMBL/GenBank/DDBJ whole genome shotgun (WGS) entry which is preliminary data.</text>
</comment>
<keyword evidence="3" id="KW-1133">Transmembrane helix</keyword>
<dbReference type="InterPro" id="IPR027417">
    <property type="entry name" value="P-loop_NTPase"/>
</dbReference>
<sequence>MEVAARNERPDLRSRLGQTLARLRDPNVRVMVVGEFKQGKSQLVNAIVGAPVCPVDDDVATTVPTTIRYGKEPSATMLVPAQRGSADAASANDLVRTPVPLEEVASLVSERGNPGNARGITSVDVVLPRTILAGGLALVDSPGVGGLDAVHALATLAALPTAHALLFVTDASQEFTEPEMRFIRQALRVCPNVAVVMTKIDLYPHWREVAELNRGHLDRAGIEAAALFPVSSRMREMAAQHGDSALNEDSGFPALVRYLRHDVVDRATDVVRRATAHDLRSTSEHIALSLSAELSAIERPENAPELVARLERARERSEDLRKEASRWQTTLNDGVADLLSDLEYDLRDRLRRVRRDAERAIDEGDPGAAWEQLVSWFEERIAAAVSDTFIWTDERSTWLSEQVAAHFEAEAVALPALRVDDTEGVLDPVERVDDLDPGKLSVLEKSFVTLRGTYGGVLMIGLVTSLAGLSLINPISLAAGVLLAGKAYRDDKQVRLQRRQAEAKAIVRRHIDDVLFQVGKQLKDRLRLVHRATRDHFIDVADEYHRSIADSVTAAQRAAERDVRASERRARDIRAELERVQWLSRAADKVEPAAAGPAVTTAAARNPA</sequence>
<feature type="transmembrane region" description="Helical" evidence="3">
    <location>
        <begin position="454"/>
        <end position="485"/>
    </location>
</feature>
<evidence type="ECO:0000313" key="6">
    <source>
        <dbReference type="Proteomes" id="UP000431744"/>
    </source>
</evidence>
<dbReference type="PANTHER" id="PTHR43681">
    <property type="entry name" value="TRANSMEMBRANE GTPASE FZO"/>
    <property type="match status" value="1"/>
</dbReference>
<organism evidence="5 6">
    <name type="scientific">Pseudoclavibacter endophyticus</name>
    <dbReference type="NCBI Taxonomy" id="1778590"/>
    <lineage>
        <taxon>Bacteria</taxon>
        <taxon>Bacillati</taxon>
        <taxon>Actinomycetota</taxon>
        <taxon>Actinomycetes</taxon>
        <taxon>Micrococcales</taxon>
        <taxon>Microbacteriaceae</taxon>
        <taxon>Pseudoclavibacter</taxon>
    </lineage>
</organism>
<dbReference type="Gene3D" id="3.40.50.300">
    <property type="entry name" value="P-loop containing nucleotide triphosphate hydrolases"/>
    <property type="match status" value="1"/>
</dbReference>
<dbReference type="Pfam" id="PF00350">
    <property type="entry name" value="Dynamin_N"/>
    <property type="match status" value="1"/>
</dbReference>
<keyword evidence="3" id="KW-0812">Transmembrane</keyword>
<proteinExistence type="predicted"/>
<feature type="domain" description="Dynamin N-terminal" evidence="4">
    <location>
        <begin position="30"/>
        <end position="189"/>
    </location>
</feature>
<evidence type="ECO:0000256" key="3">
    <source>
        <dbReference type="SAM" id="Phobius"/>
    </source>
</evidence>
<evidence type="ECO:0000313" key="5">
    <source>
        <dbReference type="EMBL" id="KAB1648466.1"/>
    </source>
</evidence>
<dbReference type="InterPro" id="IPR045063">
    <property type="entry name" value="Dynamin_N"/>
</dbReference>
<gene>
    <name evidence="5" type="ORF">F8O04_11650</name>
</gene>
<protein>
    <submittedName>
        <fullName evidence="5">Isoniazid-inducible protein iniA</fullName>
    </submittedName>
</protein>
<feature type="region of interest" description="Disordered" evidence="2">
    <location>
        <begin position="588"/>
        <end position="608"/>
    </location>
</feature>
<feature type="compositionally biased region" description="Low complexity" evidence="2">
    <location>
        <begin position="592"/>
        <end position="608"/>
    </location>
</feature>
<name>A0A6H9WPC4_9MICO</name>
<reference evidence="5 6" key="1">
    <citation type="submission" date="2019-09" db="EMBL/GenBank/DDBJ databases">
        <title>Phylogeny of genus Pseudoclavibacter and closely related genus.</title>
        <authorList>
            <person name="Li Y."/>
        </authorList>
    </citation>
    <scope>NUCLEOTIDE SEQUENCE [LARGE SCALE GENOMIC DNA]</scope>
    <source>
        <strain evidence="5 6">EGI 60007</strain>
    </source>
</reference>
<dbReference type="OrthoDB" id="3798616at2"/>
<keyword evidence="6" id="KW-1185">Reference proteome</keyword>
<evidence type="ECO:0000256" key="2">
    <source>
        <dbReference type="SAM" id="MobiDB-lite"/>
    </source>
</evidence>
<dbReference type="SUPFAM" id="SSF52540">
    <property type="entry name" value="P-loop containing nucleoside triphosphate hydrolases"/>
    <property type="match status" value="1"/>
</dbReference>
<keyword evidence="1" id="KW-0175">Coiled coil</keyword>
<keyword evidence="3" id="KW-0472">Membrane</keyword>
<accession>A0A6H9WPC4</accession>
<dbReference type="InterPro" id="IPR051943">
    <property type="entry name" value="TRAFAC_Dynamin-like_GTPase"/>
</dbReference>
<evidence type="ECO:0000256" key="1">
    <source>
        <dbReference type="SAM" id="Coils"/>
    </source>
</evidence>
<dbReference type="PANTHER" id="PTHR43681:SF1">
    <property type="entry name" value="SARCALUMENIN"/>
    <property type="match status" value="1"/>
</dbReference>
<dbReference type="EMBL" id="WBJY01000002">
    <property type="protein sequence ID" value="KAB1648466.1"/>
    <property type="molecule type" value="Genomic_DNA"/>
</dbReference>